<protein>
    <submittedName>
        <fullName evidence="1">RNA2 polyprotein</fullName>
    </submittedName>
</protein>
<keyword evidence="2" id="KW-1185">Reference proteome</keyword>
<proteinExistence type="predicted"/>
<dbReference type="EMBL" id="JAHWGI010000005">
    <property type="protein sequence ID" value="KAK3907290.1"/>
    <property type="molecule type" value="Genomic_DNA"/>
</dbReference>
<reference evidence="1" key="1">
    <citation type="submission" date="2021-07" db="EMBL/GenBank/DDBJ databases">
        <authorList>
            <person name="Catto M.A."/>
            <person name="Jacobson A."/>
            <person name="Kennedy G."/>
            <person name="Labadie P."/>
            <person name="Hunt B.G."/>
            <person name="Srinivasan R."/>
        </authorList>
    </citation>
    <scope>NUCLEOTIDE SEQUENCE</scope>
    <source>
        <strain evidence="1">PL_HMW_Pooled</strain>
        <tissue evidence="1">Head</tissue>
    </source>
</reference>
<dbReference type="AlphaFoldDB" id="A0AAE1GSY9"/>
<sequence>MLLSYAFQEAAARPCSLTLRTSPSWRGIFTPLNLVPSGQVSTFSRICQLKSIIRMCQSCPTVNTDYVFSWVRLERRTLSSVWSVK</sequence>
<accession>A0AAE1GSY9</accession>
<gene>
    <name evidence="1" type="ORF">KUF71_018118</name>
</gene>
<dbReference type="Proteomes" id="UP001219518">
    <property type="component" value="Unassembled WGS sequence"/>
</dbReference>
<reference evidence="1" key="2">
    <citation type="journal article" date="2023" name="BMC Genomics">
        <title>Pest status, molecular evolution, and epigenetic factors derived from the genome assembly of Frankliniella fusca, a thysanopteran phytovirus vector.</title>
        <authorList>
            <person name="Catto M.A."/>
            <person name="Labadie P.E."/>
            <person name="Jacobson A.L."/>
            <person name="Kennedy G.G."/>
            <person name="Srinivasan R."/>
            <person name="Hunt B.G."/>
        </authorList>
    </citation>
    <scope>NUCLEOTIDE SEQUENCE</scope>
    <source>
        <strain evidence="1">PL_HMW_Pooled</strain>
    </source>
</reference>
<organism evidence="1 2">
    <name type="scientific">Frankliniella fusca</name>
    <dbReference type="NCBI Taxonomy" id="407009"/>
    <lineage>
        <taxon>Eukaryota</taxon>
        <taxon>Metazoa</taxon>
        <taxon>Ecdysozoa</taxon>
        <taxon>Arthropoda</taxon>
        <taxon>Hexapoda</taxon>
        <taxon>Insecta</taxon>
        <taxon>Pterygota</taxon>
        <taxon>Neoptera</taxon>
        <taxon>Paraneoptera</taxon>
        <taxon>Thysanoptera</taxon>
        <taxon>Terebrantia</taxon>
        <taxon>Thripoidea</taxon>
        <taxon>Thripidae</taxon>
        <taxon>Frankliniella</taxon>
    </lineage>
</organism>
<comment type="caution">
    <text evidence="1">The sequence shown here is derived from an EMBL/GenBank/DDBJ whole genome shotgun (WGS) entry which is preliminary data.</text>
</comment>
<evidence type="ECO:0000313" key="2">
    <source>
        <dbReference type="Proteomes" id="UP001219518"/>
    </source>
</evidence>
<evidence type="ECO:0000313" key="1">
    <source>
        <dbReference type="EMBL" id="KAK3907290.1"/>
    </source>
</evidence>
<name>A0AAE1GSY9_9NEOP</name>